<evidence type="ECO:0000313" key="3">
    <source>
        <dbReference type="Proteomes" id="UP000005408"/>
    </source>
</evidence>
<feature type="compositionally biased region" description="Polar residues" evidence="1">
    <location>
        <begin position="161"/>
        <end position="172"/>
    </location>
</feature>
<evidence type="ECO:0000256" key="1">
    <source>
        <dbReference type="SAM" id="MobiDB-lite"/>
    </source>
</evidence>
<feature type="compositionally biased region" description="Basic and acidic residues" evidence="1">
    <location>
        <begin position="315"/>
        <end position="326"/>
    </location>
</feature>
<reference evidence="2" key="1">
    <citation type="submission" date="2022-08" db="UniProtKB">
        <authorList>
            <consortium name="EnsemblMetazoa"/>
        </authorList>
    </citation>
    <scope>IDENTIFICATION</scope>
    <source>
        <strain evidence="2">05x7-T-G4-1.051#20</strain>
    </source>
</reference>
<protein>
    <submittedName>
        <fullName evidence="2">Uncharacterized protein</fullName>
    </submittedName>
</protein>
<feature type="region of interest" description="Disordered" evidence="1">
    <location>
        <begin position="235"/>
        <end position="271"/>
    </location>
</feature>
<dbReference type="OrthoDB" id="6159190at2759"/>
<feature type="region of interest" description="Disordered" evidence="1">
    <location>
        <begin position="304"/>
        <end position="328"/>
    </location>
</feature>
<dbReference type="AlphaFoldDB" id="A0A8W8J6P0"/>
<feature type="region of interest" description="Disordered" evidence="1">
    <location>
        <begin position="398"/>
        <end position="438"/>
    </location>
</feature>
<feature type="region of interest" description="Disordered" evidence="1">
    <location>
        <begin position="20"/>
        <end position="44"/>
    </location>
</feature>
<feature type="region of interest" description="Disordered" evidence="1">
    <location>
        <begin position="155"/>
        <end position="218"/>
    </location>
</feature>
<dbReference type="EnsemblMetazoa" id="G17510.1">
    <property type="protein sequence ID" value="G17510.1:cds"/>
    <property type="gene ID" value="G17510"/>
</dbReference>
<feature type="compositionally biased region" description="Low complexity" evidence="1">
    <location>
        <begin position="410"/>
        <end position="420"/>
    </location>
</feature>
<proteinExistence type="predicted"/>
<dbReference type="OMA" id="RYVEYPL"/>
<accession>A0A8W8J6P0</accession>
<dbReference type="Proteomes" id="UP000005408">
    <property type="component" value="Unassembled WGS sequence"/>
</dbReference>
<keyword evidence="3" id="KW-1185">Reference proteome</keyword>
<dbReference type="EnsemblMetazoa" id="G17510.3">
    <property type="protein sequence ID" value="G17510.3:cds"/>
    <property type="gene ID" value="G17510"/>
</dbReference>
<dbReference type="EnsemblMetazoa" id="G17510.4">
    <property type="protein sequence ID" value="G17510.4:cds"/>
    <property type="gene ID" value="G17510"/>
</dbReference>
<name>A0A8W8J6P0_MAGGI</name>
<sequence length="438" mass="49853">MRLDQLRRKTKRIGKLKLEDRNYVQNKRQENGHPVRVNADGNYDYDFEGIDDDRETDVVSKRKEEEQNRVVTKELQQISIPQGILCSECAKIGTYDLNSNVPKGNTKLAGDDRTSDSRERCSICQTLGTSSEDHIDTVKMSVLYSHEFYDKYSREKRPGNLTDSGDSSTRENSTVKDKNSDRLQREKSIDRTEPKKSSRRLFANSVRIPGAQQEKGEHVVIGNMQRENAIFEGKENLTTKHDSGNLSQTDDKCNNKAMNNSRNRDSKSGTSLPEIVSKISLVDPNENKSLDILRRKFSDDRSLAHESLASSGQNSKKDQDSSEKPRSFILAATRRNADRFSSMYMKRAMKGSTVRKDLMNKYGDSEHHQHREKYTVESLGLTFGIPEFNLRLAGRTVNKSSVSPRRPNSHRSTQSSNSQSFFPPIKSAQRHSFSLQGF</sequence>
<feature type="compositionally biased region" description="Basic and acidic residues" evidence="1">
    <location>
        <begin position="235"/>
        <end position="254"/>
    </location>
</feature>
<dbReference type="EnsemblMetazoa" id="G17510.2">
    <property type="protein sequence ID" value="G17510.2:cds"/>
    <property type="gene ID" value="G17510"/>
</dbReference>
<feature type="compositionally biased region" description="Basic and acidic residues" evidence="1">
    <location>
        <begin position="173"/>
        <end position="196"/>
    </location>
</feature>
<organism evidence="2 3">
    <name type="scientific">Magallana gigas</name>
    <name type="common">Pacific oyster</name>
    <name type="synonym">Crassostrea gigas</name>
    <dbReference type="NCBI Taxonomy" id="29159"/>
    <lineage>
        <taxon>Eukaryota</taxon>
        <taxon>Metazoa</taxon>
        <taxon>Spiralia</taxon>
        <taxon>Lophotrochozoa</taxon>
        <taxon>Mollusca</taxon>
        <taxon>Bivalvia</taxon>
        <taxon>Autobranchia</taxon>
        <taxon>Pteriomorphia</taxon>
        <taxon>Ostreida</taxon>
        <taxon>Ostreoidea</taxon>
        <taxon>Ostreidae</taxon>
        <taxon>Magallana</taxon>
    </lineage>
</organism>
<evidence type="ECO:0000313" key="2">
    <source>
        <dbReference type="EnsemblMetazoa" id="G17510.3:cds"/>
    </source>
</evidence>
<feature type="compositionally biased region" description="Basic and acidic residues" evidence="1">
    <location>
        <begin position="20"/>
        <end position="33"/>
    </location>
</feature>